<gene>
    <name evidence="1" type="ORF">Fuma_02618</name>
</gene>
<dbReference type="Proteomes" id="UP000187735">
    <property type="component" value="Chromosome"/>
</dbReference>
<evidence type="ECO:0000313" key="2">
    <source>
        <dbReference type="Proteomes" id="UP000187735"/>
    </source>
</evidence>
<proteinExistence type="predicted"/>
<sequence length="63" mass="6903">MPDSQQLLKDLDKKLCAAADSWRLANRVTSTGKSVRSAVAGARIHQRKKGLRLLVVNPYAVIS</sequence>
<accession>A0A1P8WG20</accession>
<keyword evidence="2" id="KW-1185">Reference proteome</keyword>
<protein>
    <submittedName>
        <fullName evidence="1">Uncharacterized protein</fullName>
    </submittedName>
</protein>
<evidence type="ECO:0000313" key="1">
    <source>
        <dbReference type="EMBL" id="APZ93005.1"/>
    </source>
</evidence>
<dbReference type="EMBL" id="CP017641">
    <property type="protein sequence ID" value="APZ93005.1"/>
    <property type="molecule type" value="Genomic_DNA"/>
</dbReference>
<reference evidence="1 2" key="1">
    <citation type="journal article" date="2016" name="Front. Microbiol.">
        <title>Fuerstia marisgermanicae gen. nov., sp. nov., an Unusual Member of the Phylum Planctomycetes from the German Wadden Sea.</title>
        <authorList>
            <person name="Kohn T."/>
            <person name="Heuer A."/>
            <person name="Jogler M."/>
            <person name="Vollmers J."/>
            <person name="Boedeker C."/>
            <person name="Bunk B."/>
            <person name="Rast P."/>
            <person name="Borchert D."/>
            <person name="Glockner I."/>
            <person name="Freese H.M."/>
            <person name="Klenk H.P."/>
            <person name="Overmann J."/>
            <person name="Kaster A.K."/>
            <person name="Rohde M."/>
            <person name="Wiegand S."/>
            <person name="Jogler C."/>
        </authorList>
    </citation>
    <scope>NUCLEOTIDE SEQUENCE [LARGE SCALE GENOMIC DNA]</scope>
    <source>
        <strain evidence="1 2">NH11</strain>
    </source>
</reference>
<organism evidence="1 2">
    <name type="scientific">Fuerstiella marisgermanici</name>
    <dbReference type="NCBI Taxonomy" id="1891926"/>
    <lineage>
        <taxon>Bacteria</taxon>
        <taxon>Pseudomonadati</taxon>
        <taxon>Planctomycetota</taxon>
        <taxon>Planctomycetia</taxon>
        <taxon>Planctomycetales</taxon>
        <taxon>Planctomycetaceae</taxon>
        <taxon>Fuerstiella</taxon>
    </lineage>
</organism>
<dbReference type="KEGG" id="fmr:Fuma_02618"/>
<name>A0A1P8WG20_9PLAN</name>
<dbReference type="AlphaFoldDB" id="A0A1P8WG20"/>